<gene>
    <name evidence="2" type="ORF">F0L74_11020</name>
</gene>
<keyword evidence="1" id="KW-0732">Signal</keyword>
<name>A0A5B2VTB3_9BACT</name>
<evidence type="ECO:0000256" key="1">
    <source>
        <dbReference type="SAM" id="SignalP"/>
    </source>
</evidence>
<dbReference type="Proteomes" id="UP000324611">
    <property type="component" value="Unassembled WGS sequence"/>
</dbReference>
<feature type="signal peptide" evidence="1">
    <location>
        <begin position="1"/>
        <end position="22"/>
    </location>
</feature>
<protein>
    <submittedName>
        <fullName evidence="2">Porin</fullName>
    </submittedName>
</protein>
<evidence type="ECO:0000313" key="3">
    <source>
        <dbReference type="Proteomes" id="UP000324611"/>
    </source>
</evidence>
<organism evidence="2 3">
    <name type="scientific">Chitinophaga agrisoli</name>
    <dbReference type="NCBI Taxonomy" id="2607653"/>
    <lineage>
        <taxon>Bacteria</taxon>
        <taxon>Pseudomonadati</taxon>
        <taxon>Bacteroidota</taxon>
        <taxon>Chitinophagia</taxon>
        <taxon>Chitinophagales</taxon>
        <taxon>Chitinophagaceae</taxon>
        <taxon>Chitinophaga</taxon>
    </lineage>
</organism>
<proteinExistence type="predicted"/>
<accession>A0A5B2VTB3</accession>
<evidence type="ECO:0000313" key="2">
    <source>
        <dbReference type="EMBL" id="KAA2243043.1"/>
    </source>
</evidence>
<keyword evidence="3" id="KW-1185">Reference proteome</keyword>
<dbReference type="AlphaFoldDB" id="A0A5B2VTB3"/>
<sequence>MSRFLRLSIYLITASVPLSSQAQDLSRIGQEQALHVSGGVSASSIWYTSNGAERRDPFSYFLSGNINFSLYGWNVPFSFSYTNKNFSYVQPFNQYSLHPTYKWVTAHLGWTSMTFSPYTLSGHQFLGAGVELAPEGGFKYSAMYGQLQRAVRPDTLNPNNQPAYQRMGYGFKVAYDHKNYDLSVNLFRAKDDITSLPVVPEAQNVLPQENIAIGFTGGVTVYKGLKLTAEYAISTLTRDIRAGKDSAGGKGDFITDPFIQRRGSTATYHAFKAGMNYSVRAFSLGVGYERVDPEYQSLGAYYFNNDFQNVTVNFSQALFKNKVVLGGNAGVQQDDLAHKKMSNMKRFVGSLNLSYTASEKLQMDASYSNFQSYTYIKPQFQDITQLTPYDNLDTLNYTQISQNANYNINYQLGNNKARRQSLNMNLSFQHASDKQGDKGASAGNTEFYNVNAGYNLMLVPVQTNFTAAWNLSYNTLPGNNSLAWGPTLAVGKPFFHKQLKTRFSATYNTSSNNGQRLVDIYNLRASGSYIFLKKHNINLSLVTLFRNNLQQPPNSGSPSRFNEWTGTLGYNYSF</sequence>
<feature type="chain" id="PRO_5022817102" evidence="1">
    <location>
        <begin position="23"/>
        <end position="574"/>
    </location>
</feature>
<reference evidence="2 3" key="2">
    <citation type="submission" date="2019-09" db="EMBL/GenBank/DDBJ databases">
        <authorList>
            <person name="Jin C."/>
        </authorList>
    </citation>
    <scope>NUCLEOTIDE SEQUENCE [LARGE SCALE GENOMIC DNA]</scope>
    <source>
        <strain evidence="2 3">BN140078</strain>
    </source>
</reference>
<dbReference type="RefSeq" id="WP_149837919.1">
    <property type="nucleotide sequence ID" value="NZ_VUOC01000002.1"/>
</dbReference>
<reference evidence="2 3" key="1">
    <citation type="submission" date="2019-09" db="EMBL/GenBank/DDBJ databases">
        <title>Chitinophaga ginsengihumi sp. nov., isolated from soil of ginseng rhizosphere.</title>
        <authorList>
            <person name="Lee J."/>
        </authorList>
    </citation>
    <scope>NUCLEOTIDE SEQUENCE [LARGE SCALE GENOMIC DNA]</scope>
    <source>
        <strain evidence="2 3">BN140078</strain>
    </source>
</reference>
<dbReference type="EMBL" id="VUOC01000002">
    <property type="protein sequence ID" value="KAA2243043.1"/>
    <property type="molecule type" value="Genomic_DNA"/>
</dbReference>
<comment type="caution">
    <text evidence="2">The sequence shown here is derived from an EMBL/GenBank/DDBJ whole genome shotgun (WGS) entry which is preliminary data.</text>
</comment>